<feature type="region of interest" description="Disordered" evidence="1">
    <location>
        <begin position="58"/>
        <end position="83"/>
    </location>
</feature>
<proteinExistence type="predicted"/>
<protein>
    <submittedName>
        <fullName evidence="2">Uncharacterized protein</fullName>
    </submittedName>
</protein>
<dbReference type="Proteomes" id="UP000186817">
    <property type="component" value="Unassembled WGS sequence"/>
</dbReference>
<dbReference type="EMBL" id="LSRX01001226">
    <property type="protein sequence ID" value="OLP82063.1"/>
    <property type="molecule type" value="Genomic_DNA"/>
</dbReference>
<evidence type="ECO:0000313" key="3">
    <source>
        <dbReference type="Proteomes" id="UP000186817"/>
    </source>
</evidence>
<reference evidence="2 3" key="1">
    <citation type="submission" date="2016-02" db="EMBL/GenBank/DDBJ databases">
        <title>Genome analysis of coral dinoflagellate symbionts highlights evolutionary adaptations to a symbiotic lifestyle.</title>
        <authorList>
            <person name="Aranda M."/>
            <person name="Li Y."/>
            <person name="Liew Y.J."/>
            <person name="Baumgarten S."/>
            <person name="Simakov O."/>
            <person name="Wilson M."/>
            <person name="Piel J."/>
            <person name="Ashoor H."/>
            <person name="Bougouffa S."/>
            <person name="Bajic V.B."/>
            <person name="Ryu T."/>
            <person name="Ravasi T."/>
            <person name="Bayer T."/>
            <person name="Micklem G."/>
            <person name="Kim H."/>
            <person name="Bhak J."/>
            <person name="Lajeunesse T.C."/>
            <person name="Voolstra C.R."/>
        </authorList>
    </citation>
    <scope>NUCLEOTIDE SEQUENCE [LARGE SCALE GENOMIC DNA]</scope>
    <source>
        <strain evidence="2 3">CCMP2467</strain>
    </source>
</reference>
<sequence length="214" mass="23711">MLRWTAQLTMSHLQPAKGVTDRAKDFVSRLLLGRALAAVVRKRGLSAVARFGCSRAVPNMEEEPSPQDSAKARRRGEAPEHCDNPPRVTIKLHWAQLCATCPDEAPVRKDARVHTRTARPARLHIRVRATGLQLEADMYRSIKVREMRAELTLIDPSDLILIGPDCIPVQPVMALALLGAWSFMATIPPRAILVGLQQSRKSSMPHFGVTVSFV</sequence>
<evidence type="ECO:0000313" key="2">
    <source>
        <dbReference type="EMBL" id="OLP82063.1"/>
    </source>
</evidence>
<dbReference type="AlphaFoldDB" id="A0A1Q9CGK0"/>
<name>A0A1Q9CGK0_SYMMI</name>
<organism evidence="2 3">
    <name type="scientific">Symbiodinium microadriaticum</name>
    <name type="common">Dinoflagellate</name>
    <name type="synonym">Zooxanthella microadriatica</name>
    <dbReference type="NCBI Taxonomy" id="2951"/>
    <lineage>
        <taxon>Eukaryota</taxon>
        <taxon>Sar</taxon>
        <taxon>Alveolata</taxon>
        <taxon>Dinophyceae</taxon>
        <taxon>Suessiales</taxon>
        <taxon>Symbiodiniaceae</taxon>
        <taxon>Symbiodinium</taxon>
    </lineage>
</organism>
<accession>A0A1Q9CGK0</accession>
<keyword evidence="3" id="KW-1185">Reference proteome</keyword>
<dbReference type="OrthoDB" id="10281263at2759"/>
<comment type="caution">
    <text evidence="2">The sequence shown here is derived from an EMBL/GenBank/DDBJ whole genome shotgun (WGS) entry which is preliminary data.</text>
</comment>
<evidence type="ECO:0000256" key="1">
    <source>
        <dbReference type="SAM" id="MobiDB-lite"/>
    </source>
</evidence>
<gene>
    <name evidence="2" type="ORF">AK812_SmicGene37317</name>
</gene>